<dbReference type="GO" id="GO:0008094">
    <property type="term" value="F:ATP-dependent activity, acting on DNA"/>
    <property type="evidence" value="ECO:0007669"/>
    <property type="project" value="TreeGrafter"/>
</dbReference>
<dbReference type="Pfam" id="PF00176">
    <property type="entry name" value="SNF2-rel_dom"/>
    <property type="match status" value="1"/>
</dbReference>
<accession>A0A1V8TNP4</accession>
<dbReference type="InterPro" id="IPR001650">
    <property type="entry name" value="Helicase_C-like"/>
</dbReference>
<keyword evidence="1" id="KW-0547">Nucleotide-binding</keyword>
<dbReference type="Gene3D" id="3.40.50.10810">
    <property type="entry name" value="Tandem AAA-ATPase domain"/>
    <property type="match status" value="2"/>
</dbReference>
<dbReference type="InParanoid" id="A0A1V8TNP4"/>
<comment type="caution">
    <text evidence="6">The sequence shown here is derived from an EMBL/GenBank/DDBJ whole genome shotgun (WGS) entry which is preliminary data.</text>
</comment>
<name>A0A1V8TNP4_9PEZI</name>
<dbReference type="InterPro" id="IPR014001">
    <property type="entry name" value="Helicase_ATP-bd"/>
</dbReference>
<evidence type="ECO:0000259" key="5">
    <source>
        <dbReference type="PROSITE" id="PS51194"/>
    </source>
</evidence>
<dbReference type="InterPro" id="IPR050628">
    <property type="entry name" value="SNF2_RAD54_helicase_TF"/>
</dbReference>
<sequence>MASTIIDLELSSSDESDTVVSRASTPGPLIESADYDSQTSDQHSDRPVTSSNKQPAELDESTEVSQLLADPSNFIALGSFIGCNVGSESSGSDWQDVTCDLADASLNTEILDHLQKLTTARWIRVACRSVSKGPRLSHTLYHIHLLRGDVGHRYVDRSNKRLTASLELVLAHIDVSPATWAGEVIPSQSVKFDWWATAEEGSLFSKFNDLPSPEPELFSVTEHYVRGAMQDLLEPDALQGIRTSLYPYQRRSAAAMLQTESVSKLELDPRLERRTAPDGTFFYYSPREMLFLGKPRYYEACRGGILAESMGLGKTLICLALIAATKHHLPHMPSRSTQPPVRHSVAKLSVMTVSAVNRYSVPWRTELERIKAATGEGRPGCVQLLEESPPTYMVPPIGQRTGRNAVVLREVRTLAATSVIVVPRNLCSQWHSEIKKHVDENYLNILVMEDLRKPLPSADELRTYDVILFSRNRFEREVKDGADGQNRRLPSGKQVCRCSYIGATRIQDCHCIKTEQLYVSPLRHLHMKRLIIDEGHSFSAGQSVAVGVANKLITADHRWVVSGTPAKDLLGIEVEAPDLVARETIAAGRQSFDAREDTKGAIESLGSLVSNFLRVKPWSSDIKRGKSVVWEDLIYRHESLRRRTYSGFSGCLSRTLSSVVIKTRPEDVERDIELPPFTHHTVLLKPSLFDKLTANLFTLVLTANAVTSERTDADYLFHKNSTSARHHLIANLRQSAFFWTGFSSEDVAGSRKNALSYLEKQGTGAAAEDRQVLKEVIAAADQVLSSPAWQTLSESHELGVFIKDWPADTAQFWAFAGCTQPLMTGISQTLEAQRHVHERVGMGSPVEGLAGVGIKSLARARNGRAHDAGILEKQQSGEAKPGLPPSSIQGEPSLKRRRSITDGGYRGSAKKRRASASVASRSTATIVTASQDGFTSSTSQAAGSSTKSLTGSAIGHVVDGAVVATSDDVTTNHEPAATPFPDNTPFGKTQIVGTTSAKLSYLVTQILRYHQEEKILVFYDADNAAYYVAQMLELLHITHEIYAKSLTAAMKSEYVVKFNEDPEQRVLLMDVKQAAHGLNISSASRVYFVNPVCRPNIEAQAIKRAHRIGQTRRVHVETLVLEGTIEEKMHERSKRMTGVEHRGASYLEDDDGIRGIIQSAQIIAVTTDEMSGAGQIAPLAEPQQLWGRSGWQKSLDVAGSASSNRKKGKAVPVKVTVTPEERRQRGTVETQSRLGVSDDAALSSGSGPD</sequence>
<evidence type="ECO:0000256" key="3">
    <source>
        <dbReference type="ARBA" id="ARBA00022840"/>
    </source>
</evidence>
<evidence type="ECO:0000256" key="1">
    <source>
        <dbReference type="ARBA" id="ARBA00022741"/>
    </source>
</evidence>
<dbReference type="InterPro" id="IPR038718">
    <property type="entry name" value="SNF2-like_sf"/>
</dbReference>
<dbReference type="InterPro" id="IPR049730">
    <property type="entry name" value="SNF2/RAD54-like_C"/>
</dbReference>
<dbReference type="EMBL" id="NAJO01000004">
    <property type="protein sequence ID" value="OQO12999.1"/>
    <property type="molecule type" value="Genomic_DNA"/>
</dbReference>
<feature type="region of interest" description="Disordered" evidence="4">
    <location>
        <begin position="1"/>
        <end position="63"/>
    </location>
</feature>
<dbReference type="GO" id="GO:0016787">
    <property type="term" value="F:hydrolase activity"/>
    <property type="evidence" value="ECO:0007669"/>
    <property type="project" value="UniProtKB-KW"/>
</dbReference>
<evidence type="ECO:0000313" key="6">
    <source>
        <dbReference type="EMBL" id="OQO12999.1"/>
    </source>
</evidence>
<dbReference type="SMART" id="SM00487">
    <property type="entry name" value="DEXDc"/>
    <property type="match status" value="1"/>
</dbReference>
<dbReference type="GO" id="GO:0006281">
    <property type="term" value="P:DNA repair"/>
    <property type="evidence" value="ECO:0007669"/>
    <property type="project" value="TreeGrafter"/>
</dbReference>
<evidence type="ECO:0000313" key="7">
    <source>
        <dbReference type="Proteomes" id="UP000192596"/>
    </source>
</evidence>
<dbReference type="PANTHER" id="PTHR45626:SF51">
    <property type="entry name" value="SNF2-RELATED DOMAIN-CONTAINING PROTEIN"/>
    <property type="match status" value="1"/>
</dbReference>
<dbReference type="OrthoDB" id="2801544at2759"/>
<gene>
    <name evidence="6" type="ORF">B0A48_02463</name>
</gene>
<keyword evidence="7" id="KW-1185">Reference proteome</keyword>
<dbReference type="AlphaFoldDB" id="A0A1V8TNP4"/>
<dbReference type="CDD" id="cd18793">
    <property type="entry name" value="SF2_C_SNF"/>
    <property type="match status" value="1"/>
</dbReference>
<feature type="region of interest" description="Disordered" evidence="4">
    <location>
        <begin position="1196"/>
        <end position="1249"/>
    </location>
</feature>
<feature type="compositionally biased region" description="Polar residues" evidence="4">
    <location>
        <begin position="35"/>
        <end position="54"/>
    </location>
</feature>
<keyword evidence="3" id="KW-0067">ATP-binding</keyword>
<dbReference type="Gene3D" id="3.40.50.300">
    <property type="entry name" value="P-loop containing nucleotide triphosphate hydrolases"/>
    <property type="match status" value="1"/>
</dbReference>
<dbReference type="GO" id="GO:0005634">
    <property type="term" value="C:nucleus"/>
    <property type="evidence" value="ECO:0007669"/>
    <property type="project" value="TreeGrafter"/>
</dbReference>
<keyword evidence="2" id="KW-0378">Hydrolase</keyword>
<dbReference type="InterPro" id="IPR000330">
    <property type="entry name" value="SNF2_N"/>
</dbReference>
<dbReference type="GO" id="GO:0005524">
    <property type="term" value="F:ATP binding"/>
    <property type="evidence" value="ECO:0007669"/>
    <property type="project" value="UniProtKB-KW"/>
</dbReference>
<dbReference type="InterPro" id="IPR027417">
    <property type="entry name" value="P-loop_NTPase"/>
</dbReference>
<organism evidence="6 7">
    <name type="scientific">Cryoendolithus antarcticus</name>
    <dbReference type="NCBI Taxonomy" id="1507870"/>
    <lineage>
        <taxon>Eukaryota</taxon>
        <taxon>Fungi</taxon>
        <taxon>Dikarya</taxon>
        <taxon>Ascomycota</taxon>
        <taxon>Pezizomycotina</taxon>
        <taxon>Dothideomycetes</taxon>
        <taxon>Dothideomycetidae</taxon>
        <taxon>Cladosporiales</taxon>
        <taxon>Cladosporiaceae</taxon>
        <taxon>Cryoendolithus</taxon>
    </lineage>
</organism>
<evidence type="ECO:0000256" key="4">
    <source>
        <dbReference type="SAM" id="MobiDB-lite"/>
    </source>
</evidence>
<evidence type="ECO:0000256" key="2">
    <source>
        <dbReference type="ARBA" id="ARBA00022801"/>
    </source>
</evidence>
<dbReference type="Proteomes" id="UP000192596">
    <property type="component" value="Unassembled WGS sequence"/>
</dbReference>
<feature type="domain" description="Helicase C-terminal" evidence="5">
    <location>
        <begin position="1002"/>
        <end position="1157"/>
    </location>
</feature>
<feature type="region of interest" description="Disordered" evidence="4">
    <location>
        <begin position="869"/>
        <end position="922"/>
    </location>
</feature>
<dbReference type="PROSITE" id="PS51194">
    <property type="entry name" value="HELICASE_CTER"/>
    <property type="match status" value="1"/>
</dbReference>
<dbReference type="SUPFAM" id="SSF52540">
    <property type="entry name" value="P-loop containing nucleoside triphosphate hydrolases"/>
    <property type="match status" value="2"/>
</dbReference>
<proteinExistence type="predicted"/>
<dbReference type="PANTHER" id="PTHR45626">
    <property type="entry name" value="TRANSCRIPTION TERMINATION FACTOR 2-RELATED"/>
    <property type="match status" value="1"/>
</dbReference>
<protein>
    <recommendedName>
        <fullName evidence="5">Helicase C-terminal domain-containing protein</fullName>
    </recommendedName>
</protein>
<dbReference type="STRING" id="1507870.A0A1V8TNP4"/>
<reference evidence="7" key="1">
    <citation type="submission" date="2017-03" db="EMBL/GenBank/DDBJ databases">
        <title>Genomes of endolithic fungi from Antarctica.</title>
        <authorList>
            <person name="Coleine C."/>
            <person name="Masonjones S."/>
            <person name="Stajich J.E."/>
        </authorList>
    </citation>
    <scope>NUCLEOTIDE SEQUENCE [LARGE SCALE GENOMIC DNA]</scope>
    <source>
        <strain evidence="7">CCFEE 5527</strain>
    </source>
</reference>
<dbReference type="Pfam" id="PF00271">
    <property type="entry name" value="Helicase_C"/>
    <property type="match status" value="1"/>
</dbReference>